<keyword evidence="2" id="KW-1185">Reference proteome</keyword>
<evidence type="ECO:0000313" key="1">
    <source>
        <dbReference type="EMBL" id="PNH00903.1"/>
    </source>
</evidence>
<dbReference type="AlphaFoldDB" id="A0A2J7ZKW4"/>
<dbReference type="EMBL" id="PGGS01001102">
    <property type="protein sequence ID" value="PNH00903.1"/>
    <property type="molecule type" value="Genomic_DNA"/>
</dbReference>
<dbReference type="Proteomes" id="UP000236333">
    <property type="component" value="Unassembled WGS sequence"/>
</dbReference>
<organism evidence="1 2">
    <name type="scientific">Tetrabaena socialis</name>
    <dbReference type="NCBI Taxonomy" id="47790"/>
    <lineage>
        <taxon>Eukaryota</taxon>
        <taxon>Viridiplantae</taxon>
        <taxon>Chlorophyta</taxon>
        <taxon>core chlorophytes</taxon>
        <taxon>Chlorophyceae</taxon>
        <taxon>CS clade</taxon>
        <taxon>Chlamydomonadales</taxon>
        <taxon>Tetrabaenaceae</taxon>
        <taxon>Tetrabaena</taxon>
    </lineage>
</organism>
<proteinExistence type="predicted"/>
<gene>
    <name evidence="1" type="ORF">TSOC_013246</name>
</gene>
<evidence type="ECO:0000313" key="2">
    <source>
        <dbReference type="Proteomes" id="UP000236333"/>
    </source>
</evidence>
<reference evidence="1 2" key="1">
    <citation type="journal article" date="2017" name="Mol. Biol. Evol.">
        <title>The 4-celled Tetrabaena socialis nuclear genome reveals the essential components for genetic control of cell number at the origin of multicellularity in the volvocine lineage.</title>
        <authorList>
            <person name="Featherston J."/>
            <person name="Arakaki Y."/>
            <person name="Hanschen E.R."/>
            <person name="Ferris P.J."/>
            <person name="Michod R.E."/>
            <person name="Olson B.J.S.C."/>
            <person name="Nozaki H."/>
            <person name="Durand P.M."/>
        </authorList>
    </citation>
    <scope>NUCLEOTIDE SEQUENCE [LARGE SCALE GENOMIC DNA]</scope>
    <source>
        <strain evidence="1 2">NIES-571</strain>
    </source>
</reference>
<name>A0A2J7ZKW4_9CHLO</name>
<accession>A0A2J7ZKW4</accession>
<protein>
    <submittedName>
        <fullName evidence="1">Uncharacterized protein</fullName>
    </submittedName>
</protein>
<sequence length="116" mass="13431">ALKVYTGENLLYIVWLETRAGQRHMVYAGKQWKGQEGKNLRLRDMARRGSRIAGPRQEGVKFLAWQWAQQQRCRMLLQGLLAGRVTTTTQLGVLKRGRRLSSALVQLEILKRRRLS</sequence>
<comment type="caution">
    <text evidence="1">The sequence shown here is derived from an EMBL/GenBank/DDBJ whole genome shotgun (WGS) entry which is preliminary data.</text>
</comment>
<feature type="non-terminal residue" evidence="1">
    <location>
        <position position="1"/>
    </location>
</feature>